<proteinExistence type="predicted"/>
<protein>
    <submittedName>
        <fullName evidence="2">Protein NUCLEAR FUSION DEFECTIVE 6</fullName>
    </submittedName>
</protein>
<gene>
    <name evidence="2" type="ORF">E6C27_scaffold102G00160</name>
</gene>
<sequence>MASIGARSAFRSFSGSARRAAAHIGSQPKPSSTSPFRMATNKPLSHPTFRCAPVMSFCLESMMPFHSVSSSALMTSMLSISRHSCGWLPEVEYCLCFVIVGIFLSFRLRISTNWLKKSVDQLAKDMKENTVSRRKEESGTSNVSVLKMKGKMEDMEVGSTVEHGTIDKSKYKMLEMPIFNADNEKVKVVVISFAQDEINWFHSSNDRKKVTSWEDLKQRMFNHFQPTGKGSIGACMVESGLMDAFVTANGSGNAKEKSTTIKEVMESARKVPMMESTIEGGSTSMKEIGAEGKTSKSESEENQND</sequence>
<dbReference type="AlphaFoldDB" id="A0A5A7UI59"/>
<dbReference type="PANTHER" id="PTHR33156">
    <property type="entry name" value="OS02G0230000 PROTEIN"/>
    <property type="match status" value="1"/>
</dbReference>
<feature type="compositionally biased region" description="Basic and acidic residues" evidence="1">
    <location>
        <begin position="288"/>
        <end position="299"/>
    </location>
</feature>
<organism evidence="2 3">
    <name type="scientific">Cucumis melo var. makuwa</name>
    <name type="common">Oriental melon</name>
    <dbReference type="NCBI Taxonomy" id="1194695"/>
    <lineage>
        <taxon>Eukaryota</taxon>
        <taxon>Viridiplantae</taxon>
        <taxon>Streptophyta</taxon>
        <taxon>Embryophyta</taxon>
        <taxon>Tracheophyta</taxon>
        <taxon>Spermatophyta</taxon>
        <taxon>Magnoliopsida</taxon>
        <taxon>eudicotyledons</taxon>
        <taxon>Gunneridae</taxon>
        <taxon>Pentapetalae</taxon>
        <taxon>rosids</taxon>
        <taxon>fabids</taxon>
        <taxon>Cucurbitales</taxon>
        <taxon>Cucurbitaceae</taxon>
        <taxon>Benincaseae</taxon>
        <taxon>Cucumis</taxon>
    </lineage>
</organism>
<comment type="caution">
    <text evidence="2">The sequence shown here is derived from an EMBL/GenBank/DDBJ whole genome shotgun (WGS) entry which is preliminary data.</text>
</comment>
<dbReference type="InterPro" id="IPR043459">
    <property type="entry name" value="NFD6/NOXY2-like"/>
</dbReference>
<dbReference type="Proteomes" id="UP000321393">
    <property type="component" value="Unassembled WGS sequence"/>
</dbReference>
<dbReference type="OrthoDB" id="736963at2759"/>
<accession>A0A5A7UI59</accession>
<dbReference type="PANTHER" id="PTHR33156:SF48">
    <property type="entry name" value="PROTEIN NUCLEAR FUSION DEFECTIVE 6, MITOCHONDRIAL"/>
    <property type="match status" value="1"/>
</dbReference>
<dbReference type="EMBL" id="SSTE01009593">
    <property type="protein sequence ID" value="KAA0053231.1"/>
    <property type="molecule type" value="Genomic_DNA"/>
</dbReference>
<evidence type="ECO:0000313" key="2">
    <source>
        <dbReference type="EMBL" id="KAA0053231.1"/>
    </source>
</evidence>
<reference evidence="2 3" key="1">
    <citation type="submission" date="2019-08" db="EMBL/GenBank/DDBJ databases">
        <title>Draft genome sequences of two oriental melons (Cucumis melo L. var makuwa).</title>
        <authorList>
            <person name="Kwon S.-Y."/>
        </authorList>
    </citation>
    <scope>NUCLEOTIDE SEQUENCE [LARGE SCALE GENOMIC DNA]</scope>
    <source>
        <strain evidence="3">cv. SW 3</strain>
        <tissue evidence="2">Leaf</tissue>
    </source>
</reference>
<dbReference type="GO" id="GO:0005739">
    <property type="term" value="C:mitochondrion"/>
    <property type="evidence" value="ECO:0007669"/>
    <property type="project" value="TreeGrafter"/>
</dbReference>
<name>A0A5A7UI59_CUCMM</name>
<dbReference type="STRING" id="1194695.A0A5A7UI59"/>
<evidence type="ECO:0000313" key="3">
    <source>
        <dbReference type="Proteomes" id="UP000321393"/>
    </source>
</evidence>
<evidence type="ECO:0000256" key="1">
    <source>
        <dbReference type="SAM" id="MobiDB-lite"/>
    </source>
</evidence>
<feature type="region of interest" description="Disordered" evidence="1">
    <location>
        <begin position="268"/>
        <end position="305"/>
    </location>
</feature>